<proteinExistence type="predicted"/>
<evidence type="ECO:0000313" key="4">
    <source>
        <dbReference type="Proteomes" id="UP001153712"/>
    </source>
</evidence>
<reference evidence="3" key="1">
    <citation type="submission" date="2022-01" db="EMBL/GenBank/DDBJ databases">
        <authorList>
            <person name="King R."/>
        </authorList>
    </citation>
    <scope>NUCLEOTIDE SEQUENCE</scope>
</reference>
<feature type="compositionally biased region" description="Polar residues" evidence="1">
    <location>
        <begin position="203"/>
        <end position="214"/>
    </location>
</feature>
<feature type="region of interest" description="Disordered" evidence="1">
    <location>
        <begin position="595"/>
        <end position="618"/>
    </location>
</feature>
<sequence length="618" mass="67840">MKLSVIYIPVLVILLSCSANSEEESLKNSVVSNMRTGVGKIFHIVGDSMSSSYKKLTLVLGARGVPKPKKKSKPATTRKAKGPTKRPHQSVDKGAFERTDDLLSSQWYNGHRNNETHLTPKPKVKSTKLTTVAKSTNSKKSTTALFQIRNHTPYPIYFSDGSNAEKGLDKSNSKETHSSTGSVGFPESMAPVAPIPTPGTMEQPKTGSKFEFTSLSDSFGSREDSLFDGNRFSSENKPSLIEYPANIRKIGDKRDLKGTGILKLFTSSTNGKTRKPHVLKVMFKNSRPVRQNNNKNVSQSVGHAITYGFTGISRALGVSEEVPDRLNFKLGKSKSLLDQGVLNDTLKEPLPIQYTEKLKTILNEQNSVVLPFEHRQNIDKVEKTRLENIKIVEQPFEHEDEEVLAPTQIELAKSTEAAETVEPIEPLVKDDNIFIEQTNIKLIEAELNISVTDATKLTSYSTDATKISSTDATKTSSTDASLSSSAKPILGVTNVATSTEDPISVFSGSSNSKTQTGKIIRTPDHNLPPVNDYAYDLIQYAVMGQVKPVTEEGSVSSFKLRGPPPIPVPRVRTVILDTETTDLLTNASKSKIVGVRKVKRDRTRSKEDHNQKNVGGMI</sequence>
<dbReference type="PROSITE" id="PS51257">
    <property type="entry name" value="PROKAR_LIPOPROTEIN"/>
    <property type="match status" value="1"/>
</dbReference>
<feature type="compositionally biased region" description="Polar residues" evidence="1">
    <location>
        <begin position="127"/>
        <end position="145"/>
    </location>
</feature>
<feature type="signal peptide" evidence="2">
    <location>
        <begin position="1"/>
        <end position="21"/>
    </location>
</feature>
<evidence type="ECO:0000256" key="1">
    <source>
        <dbReference type="SAM" id="MobiDB-lite"/>
    </source>
</evidence>
<organism evidence="3 4">
    <name type="scientific">Phyllotreta striolata</name>
    <name type="common">Striped flea beetle</name>
    <name type="synonym">Crioceris striolata</name>
    <dbReference type="NCBI Taxonomy" id="444603"/>
    <lineage>
        <taxon>Eukaryota</taxon>
        <taxon>Metazoa</taxon>
        <taxon>Ecdysozoa</taxon>
        <taxon>Arthropoda</taxon>
        <taxon>Hexapoda</taxon>
        <taxon>Insecta</taxon>
        <taxon>Pterygota</taxon>
        <taxon>Neoptera</taxon>
        <taxon>Endopterygota</taxon>
        <taxon>Coleoptera</taxon>
        <taxon>Polyphaga</taxon>
        <taxon>Cucujiformia</taxon>
        <taxon>Chrysomeloidea</taxon>
        <taxon>Chrysomelidae</taxon>
        <taxon>Galerucinae</taxon>
        <taxon>Alticini</taxon>
        <taxon>Phyllotreta</taxon>
    </lineage>
</organism>
<evidence type="ECO:0000256" key="2">
    <source>
        <dbReference type="SAM" id="SignalP"/>
    </source>
</evidence>
<feature type="compositionally biased region" description="Basic residues" evidence="1">
    <location>
        <begin position="66"/>
        <end position="88"/>
    </location>
</feature>
<accession>A0A9N9XM56</accession>
<feature type="compositionally biased region" description="Basic and acidic residues" evidence="1">
    <location>
        <begin position="166"/>
        <end position="177"/>
    </location>
</feature>
<keyword evidence="4" id="KW-1185">Reference proteome</keyword>
<name>A0A9N9XM56_PHYSR</name>
<protein>
    <submittedName>
        <fullName evidence="3">Uncharacterized protein</fullName>
    </submittedName>
</protein>
<gene>
    <name evidence="3" type="ORF">PHYEVI_LOCUS3314</name>
</gene>
<feature type="region of interest" description="Disordered" evidence="1">
    <location>
        <begin position="64"/>
        <end position="214"/>
    </location>
</feature>
<feature type="compositionally biased region" description="Basic and acidic residues" evidence="1">
    <location>
        <begin position="89"/>
        <end position="101"/>
    </location>
</feature>
<dbReference type="EMBL" id="OU900105">
    <property type="protein sequence ID" value="CAG9856903.1"/>
    <property type="molecule type" value="Genomic_DNA"/>
</dbReference>
<feature type="chain" id="PRO_5040344087" evidence="2">
    <location>
        <begin position="22"/>
        <end position="618"/>
    </location>
</feature>
<evidence type="ECO:0000313" key="3">
    <source>
        <dbReference type="EMBL" id="CAG9856903.1"/>
    </source>
</evidence>
<keyword evidence="2" id="KW-0732">Signal</keyword>
<dbReference type="Proteomes" id="UP001153712">
    <property type="component" value="Chromosome 12"/>
</dbReference>
<dbReference type="AlphaFoldDB" id="A0A9N9XM56"/>